<sequence length="265" mass="30880">MTKFNRMRLCAICLWCFVIWTCGVTVTEAQQSAAEPTILKIGTMDLPPYGWEDSQHEKHGIIYELNQEIGIRSGLPFENKILPHNRMYQMLKHGKIDLISSQAHQAALDAGDKLSIQFKINVIVVAKKGSGIEKIEDFKGKKLIYHHSASYPKLDRLPPKEINRVSSYQQSLKMLYSRPYDGAVFSEPAYYYWMQEARFTPADFGKVILIECNKKQWIFVRKDLPQKIRIILKRIVEDIYKENLYEELLKQYGKKINCMSVLRKK</sequence>
<dbReference type="EMBL" id="AP021875">
    <property type="protein sequence ID" value="BBO73945.1"/>
    <property type="molecule type" value="Genomic_DNA"/>
</dbReference>
<keyword evidence="4" id="KW-1185">Reference proteome</keyword>
<organism evidence="3 4">
    <name type="scientific">Desulfosarcina widdelii</name>
    <dbReference type="NCBI Taxonomy" id="947919"/>
    <lineage>
        <taxon>Bacteria</taxon>
        <taxon>Pseudomonadati</taxon>
        <taxon>Thermodesulfobacteriota</taxon>
        <taxon>Desulfobacteria</taxon>
        <taxon>Desulfobacterales</taxon>
        <taxon>Desulfosarcinaceae</taxon>
        <taxon>Desulfosarcina</taxon>
    </lineage>
</organism>
<evidence type="ECO:0000313" key="4">
    <source>
        <dbReference type="Proteomes" id="UP000427769"/>
    </source>
</evidence>
<dbReference type="SMART" id="SM00062">
    <property type="entry name" value="PBPb"/>
    <property type="match status" value="1"/>
</dbReference>
<dbReference type="SUPFAM" id="SSF53850">
    <property type="entry name" value="Periplasmic binding protein-like II"/>
    <property type="match status" value="1"/>
</dbReference>
<evidence type="ECO:0000256" key="1">
    <source>
        <dbReference type="SAM" id="SignalP"/>
    </source>
</evidence>
<name>A0A5K7YZU6_9BACT</name>
<reference evidence="3 4" key="1">
    <citation type="submission" date="2019-11" db="EMBL/GenBank/DDBJ databases">
        <title>Comparative genomics of hydrocarbon-degrading Desulfosarcina strains.</title>
        <authorList>
            <person name="Watanabe M."/>
            <person name="Kojima H."/>
            <person name="Fukui M."/>
        </authorList>
    </citation>
    <scope>NUCLEOTIDE SEQUENCE [LARGE SCALE GENOMIC DNA]</scope>
    <source>
        <strain evidence="3 4">PP31</strain>
    </source>
</reference>
<evidence type="ECO:0000313" key="3">
    <source>
        <dbReference type="EMBL" id="BBO73945.1"/>
    </source>
</evidence>
<dbReference type="Gene3D" id="3.40.190.10">
    <property type="entry name" value="Periplasmic binding protein-like II"/>
    <property type="match status" value="2"/>
</dbReference>
<accession>A0A5K7YZU6</accession>
<dbReference type="Pfam" id="PF00497">
    <property type="entry name" value="SBP_bac_3"/>
    <property type="match status" value="1"/>
</dbReference>
<keyword evidence="1" id="KW-0732">Signal</keyword>
<dbReference type="KEGG" id="dwd:DSCW_13620"/>
<dbReference type="OrthoDB" id="9777941at2"/>
<proteinExistence type="predicted"/>
<dbReference type="RefSeq" id="WP_155303011.1">
    <property type="nucleotide sequence ID" value="NZ_AP021875.1"/>
</dbReference>
<feature type="chain" id="PRO_5024383986" description="Solute-binding protein family 3/N-terminal domain-containing protein" evidence="1">
    <location>
        <begin position="30"/>
        <end position="265"/>
    </location>
</feature>
<protein>
    <recommendedName>
        <fullName evidence="2">Solute-binding protein family 3/N-terminal domain-containing protein</fullName>
    </recommendedName>
</protein>
<feature type="signal peptide" evidence="1">
    <location>
        <begin position="1"/>
        <end position="29"/>
    </location>
</feature>
<evidence type="ECO:0000259" key="2">
    <source>
        <dbReference type="SMART" id="SM00062"/>
    </source>
</evidence>
<dbReference type="InterPro" id="IPR001638">
    <property type="entry name" value="Solute-binding_3/MltF_N"/>
</dbReference>
<dbReference type="AlphaFoldDB" id="A0A5K7YZU6"/>
<gene>
    <name evidence="3" type="ORF">DSCW_13620</name>
</gene>
<dbReference type="Proteomes" id="UP000427769">
    <property type="component" value="Chromosome"/>
</dbReference>
<feature type="domain" description="Solute-binding protein family 3/N-terminal" evidence="2">
    <location>
        <begin position="38"/>
        <end position="247"/>
    </location>
</feature>